<dbReference type="GO" id="GO:0008289">
    <property type="term" value="F:lipid binding"/>
    <property type="evidence" value="ECO:0007669"/>
    <property type="project" value="InterPro"/>
</dbReference>
<keyword evidence="3" id="KW-0371">Homeobox</keyword>
<name>A0AAV8SQP5_9ROSI</name>
<evidence type="ECO:0000256" key="6">
    <source>
        <dbReference type="SAM" id="MobiDB-lite"/>
    </source>
</evidence>
<evidence type="ECO:0000256" key="2">
    <source>
        <dbReference type="ARBA" id="ARBA00023125"/>
    </source>
</evidence>
<accession>A0AAV8SQP5</accession>
<keyword evidence="2" id="KW-0238">DNA-binding</keyword>
<dbReference type="Proteomes" id="UP001159364">
    <property type="component" value="Linkage Group LG09"/>
</dbReference>
<organism evidence="8 9">
    <name type="scientific">Erythroxylum novogranatense</name>
    <dbReference type="NCBI Taxonomy" id="1862640"/>
    <lineage>
        <taxon>Eukaryota</taxon>
        <taxon>Viridiplantae</taxon>
        <taxon>Streptophyta</taxon>
        <taxon>Embryophyta</taxon>
        <taxon>Tracheophyta</taxon>
        <taxon>Spermatophyta</taxon>
        <taxon>Magnoliopsida</taxon>
        <taxon>eudicotyledons</taxon>
        <taxon>Gunneridae</taxon>
        <taxon>Pentapetalae</taxon>
        <taxon>rosids</taxon>
        <taxon>fabids</taxon>
        <taxon>Malpighiales</taxon>
        <taxon>Erythroxylaceae</taxon>
        <taxon>Erythroxylum</taxon>
    </lineage>
</organism>
<evidence type="ECO:0000313" key="9">
    <source>
        <dbReference type="Proteomes" id="UP001159364"/>
    </source>
</evidence>
<reference evidence="8 9" key="1">
    <citation type="submission" date="2021-09" db="EMBL/GenBank/DDBJ databases">
        <title>Genomic insights and catalytic innovation underlie evolution of tropane alkaloids biosynthesis.</title>
        <authorList>
            <person name="Wang Y.-J."/>
            <person name="Tian T."/>
            <person name="Huang J.-P."/>
            <person name="Huang S.-X."/>
        </authorList>
    </citation>
    <scope>NUCLEOTIDE SEQUENCE [LARGE SCALE GENOMIC DNA]</scope>
    <source>
        <strain evidence="8">KIB-2018</strain>
        <tissue evidence="8">Leaf</tissue>
    </source>
</reference>
<dbReference type="SUPFAM" id="SSF55961">
    <property type="entry name" value="Bet v1-like"/>
    <property type="match status" value="2"/>
</dbReference>
<keyword evidence="1" id="KW-0805">Transcription regulation</keyword>
<dbReference type="CDD" id="cd08875">
    <property type="entry name" value="START_ArGLABRA2_like"/>
    <property type="match status" value="1"/>
</dbReference>
<sequence length="637" mass="71317">MPRSRRSRRTQDQRRRNIKDDETIFNKINDPASSQSDGAVPGGRIGAVNNVVEGAAKSVDQMEISEALGLEREIIPQSPPHSHHSVVDSVSSSNIPLEIDRATDLLIAVSVAAEEHRNKVRELAVSAMSEFVKKALAGEPLWQVQVDTGVEALNEDEYLREFRALDVSLEEIMKMIIQMDVPDPFPRNVDVNNEVTSRFYKDKLPLPRETHRDYLSTESSREVGFVTVSPTNLVEWFMDVKQWSSLFANIVSKVTKLGELSTGVAGTYDGMLLVMRAEFHMPTPLVPIRECQFARYCKQVGLKAWGIVDVSLDNLFQYPVTRFRRMPSGCLIQELPNGHSKVTWVEHAEVDNSLVHRLFRPLVCSGFAFSAKRWFGTLIRQCKRIGAFIHGNVHRANGFQLEQIGKEGLLRLAERMTRSFVSNVSASTENQWKLSGIDGVEDCRLMNKIVPLCPGGSMSTIAFSSSLWISVSPKKVFDFVIHMDCRNKWDILNREYVTQEYVHIMTGDNPEHRVSIIGVNSAQKTEIMYLQECYSDEMGYYFVYAPMDLPAVSIVASGGNPDSMNILPSGFVIHPDKPPMEGQQPNGCILTMAFHIALASDLCDGKWPKPSEVSEVAYGILKQTGFSITRAVLSGDV</sequence>
<dbReference type="PANTHER" id="PTHR45654">
    <property type="entry name" value="HOMEOBOX-LEUCINE ZIPPER PROTEIN MERISTEM L1"/>
    <property type="match status" value="1"/>
</dbReference>
<gene>
    <name evidence="8" type="ORF">K2173_010703</name>
</gene>
<evidence type="ECO:0000313" key="8">
    <source>
        <dbReference type="EMBL" id="KAJ8754612.1"/>
    </source>
</evidence>
<keyword evidence="4" id="KW-0804">Transcription</keyword>
<dbReference type="InterPro" id="IPR057993">
    <property type="entry name" value="HD-Zip_IV_C"/>
</dbReference>
<feature type="compositionally biased region" description="Basic and acidic residues" evidence="6">
    <location>
        <begin position="9"/>
        <end position="24"/>
    </location>
</feature>
<protein>
    <recommendedName>
        <fullName evidence="7">START domain-containing protein</fullName>
    </recommendedName>
</protein>
<dbReference type="SMART" id="SM00234">
    <property type="entry name" value="START"/>
    <property type="match status" value="1"/>
</dbReference>
<evidence type="ECO:0000256" key="4">
    <source>
        <dbReference type="ARBA" id="ARBA00023163"/>
    </source>
</evidence>
<comment type="caution">
    <text evidence="8">The sequence shown here is derived from an EMBL/GenBank/DDBJ whole genome shotgun (WGS) entry which is preliminary data.</text>
</comment>
<dbReference type="EMBL" id="JAIWQS010000009">
    <property type="protein sequence ID" value="KAJ8754612.1"/>
    <property type="molecule type" value="Genomic_DNA"/>
</dbReference>
<feature type="domain" description="START" evidence="7">
    <location>
        <begin position="113"/>
        <end position="387"/>
    </location>
</feature>
<evidence type="ECO:0000256" key="1">
    <source>
        <dbReference type="ARBA" id="ARBA00023015"/>
    </source>
</evidence>
<keyword evidence="9" id="KW-1185">Reference proteome</keyword>
<evidence type="ECO:0000256" key="5">
    <source>
        <dbReference type="ARBA" id="ARBA00023242"/>
    </source>
</evidence>
<dbReference type="GO" id="GO:0003677">
    <property type="term" value="F:DNA binding"/>
    <property type="evidence" value="ECO:0007669"/>
    <property type="project" value="UniProtKB-KW"/>
</dbReference>
<dbReference type="PROSITE" id="PS50848">
    <property type="entry name" value="START"/>
    <property type="match status" value="1"/>
</dbReference>
<evidence type="ECO:0000256" key="3">
    <source>
        <dbReference type="ARBA" id="ARBA00023155"/>
    </source>
</evidence>
<dbReference type="InterPro" id="IPR042160">
    <property type="entry name" value="HD-Zip_IV"/>
</dbReference>
<feature type="region of interest" description="Disordered" evidence="6">
    <location>
        <begin position="1"/>
        <end position="42"/>
    </location>
</feature>
<dbReference type="PANTHER" id="PTHR45654:SF48">
    <property type="entry name" value="START DOMAIN-CONTAINING PROTEIN"/>
    <property type="match status" value="1"/>
</dbReference>
<evidence type="ECO:0000259" key="7">
    <source>
        <dbReference type="PROSITE" id="PS50848"/>
    </source>
</evidence>
<dbReference type="InterPro" id="IPR002913">
    <property type="entry name" value="START_lipid-bd_dom"/>
</dbReference>
<proteinExistence type="predicted"/>
<dbReference type="AlphaFoldDB" id="A0AAV8SQP5"/>
<keyword evidence="5" id="KW-0539">Nucleus</keyword>
<dbReference type="Pfam" id="PF25797">
    <property type="entry name" value="PDF2_C"/>
    <property type="match status" value="1"/>
</dbReference>
<dbReference type="Pfam" id="PF01852">
    <property type="entry name" value="START"/>
    <property type="match status" value="1"/>
</dbReference>